<dbReference type="Proteomes" id="UP000005631">
    <property type="component" value="Chromosome"/>
</dbReference>
<evidence type="ECO:0008006" key="3">
    <source>
        <dbReference type="Google" id="ProtNLM"/>
    </source>
</evidence>
<dbReference type="STRING" id="926562.Oweho_2808"/>
<dbReference type="eggNOG" id="ENOG50315ID">
    <property type="taxonomic scope" value="Bacteria"/>
</dbReference>
<dbReference type="GO" id="GO:0043165">
    <property type="term" value="P:Gram-negative-bacterium-type cell outer membrane assembly"/>
    <property type="evidence" value="ECO:0007669"/>
    <property type="project" value="InterPro"/>
</dbReference>
<proteinExistence type="predicted"/>
<dbReference type="EMBL" id="CP003156">
    <property type="protein sequence ID" value="AEV33768.1"/>
    <property type="molecule type" value="Genomic_DNA"/>
</dbReference>
<dbReference type="KEGG" id="oho:Oweho_2808"/>
<keyword evidence="2" id="KW-1185">Reference proteome</keyword>
<evidence type="ECO:0000313" key="2">
    <source>
        <dbReference type="Proteomes" id="UP000005631"/>
    </source>
</evidence>
<dbReference type="Pfam" id="PF04390">
    <property type="entry name" value="LptE"/>
    <property type="match status" value="1"/>
</dbReference>
<reference evidence="1 2" key="1">
    <citation type="journal article" date="2012" name="Stand. Genomic Sci.">
        <title>Genome sequence of the orange-pigmented seawater bacterium Owenweeksia hongkongensis type strain (UST20020801(T)).</title>
        <authorList>
            <person name="Riedel T."/>
            <person name="Held B."/>
            <person name="Nolan M."/>
            <person name="Lucas S."/>
            <person name="Lapidus A."/>
            <person name="Tice H."/>
            <person name="Del Rio T.G."/>
            <person name="Cheng J.F."/>
            <person name="Han C."/>
            <person name="Tapia R."/>
            <person name="Goodwin L.A."/>
            <person name="Pitluck S."/>
            <person name="Liolios K."/>
            <person name="Mavromatis K."/>
            <person name="Pagani I."/>
            <person name="Ivanova N."/>
            <person name="Mikhailova N."/>
            <person name="Pati A."/>
            <person name="Chen A."/>
            <person name="Palaniappan K."/>
            <person name="Rohde M."/>
            <person name="Tindall B.J."/>
            <person name="Detter J.C."/>
            <person name="Goker M."/>
            <person name="Woyke T."/>
            <person name="Bristow J."/>
            <person name="Eisen J.A."/>
            <person name="Markowitz V."/>
            <person name="Hugenholtz P."/>
            <person name="Klenk H.P."/>
            <person name="Kyrpides N.C."/>
        </authorList>
    </citation>
    <scope>NUCLEOTIDE SEQUENCE</scope>
    <source>
        <strain evidence="2">DSM 17368 / JCM 12287 / NRRL B-23963</strain>
    </source>
</reference>
<organism evidence="1 2">
    <name type="scientific">Owenweeksia hongkongensis (strain DSM 17368 / CIP 108786 / JCM 12287 / NRRL B-23963 / UST20020801)</name>
    <dbReference type="NCBI Taxonomy" id="926562"/>
    <lineage>
        <taxon>Bacteria</taxon>
        <taxon>Pseudomonadati</taxon>
        <taxon>Bacteroidota</taxon>
        <taxon>Flavobacteriia</taxon>
        <taxon>Flavobacteriales</taxon>
        <taxon>Owenweeksiaceae</taxon>
        <taxon>Owenweeksia</taxon>
    </lineage>
</organism>
<dbReference type="GO" id="GO:0019867">
    <property type="term" value="C:outer membrane"/>
    <property type="evidence" value="ECO:0007669"/>
    <property type="project" value="InterPro"/>
</dbReference>
<sequence length="170" mass="18446">MRKFIALSIFAILTACGSGGYSFTGGDVGNAKTISVDFFPNYAPIVEPTLSQTFTEALRDIFVRQTSLELVERGGDLHFEGTITGYDVKPINAQSGSDNIGGGTAANRLTITVNVIYTNKLEEKKSFEQNFSRFADFDANVDLSQASATLIEQITTELAENILNQSIGSW</sequence>
<accession>G8R0P1</accession>
<dbReference type="PROSITE" id="PS51257">
    <property type="entry name" value="PROKAR_LIPOPROTEIN"/>
    <property type="match status" value="1"/>
</dbReference>
<dbReference type="RefSeq" id="WP_014203117.1">
    <property type="nucleotide sequence ID" value="NC_016599.1"/>
</dbReference>
<dbReference type="AlphaFoldDB" id="G8R0P1"/>
<dbReference type="OrthoDB" id="9790776at2"/>
<dbReference type="InterPro" id="IPR007485">
    <property type="entry name" value="LPS_assembly_LptE"/>
</dbReference>
<evidence type="ECO:0000313" key="1">
    <source>
        <dbReference type="EMBL" id="AEV33768.1"/>
    </source>
</evidence>
<protein>
    <recommendedName>
        <fullName evidence="3">Lipopolysaccharide-assembly</fullName>
    </recommendedName>
</protein>
<name>G8R0P1_OWEHD</name>
<dbReference type="HOGENOM" id="CLU_114082_1_0_10"/>
<gene>
    <name evidence="1" type="ordered locus">Oweho_2808</name>
</gene>